<reference evidence="3 4" key="1">
    <citation type="submission" date="2014-07" db="EMBL/GenBank/DDBJ databases">
        <title>Draft Genome Sequence of Gephyronic Acid Producer, Cystobacter violaceus Strain Cb vi76.</title>
        <authorList>
            <person name="Stevens D.C."/>
            <person name="Young J."/>
            <person name="Carmichael R."/>
            <person name="Tan J."/>
            <person name="Taylor R.E."/>
        </authorList>
    </citation>
    <scope>NUCLEOTIDE SEQUENCE [LARGE SCALE GENOMIC DNA]</scope>
    <source>
        <strain evidence="3 4">Cb vi76</strain>
    </source>
</reference>
<proteinExistence type="predicted"/>
<dbReference type="PANTHER" id="PTHR45266:SF3">
    <property type="entry name" value="OXALOACETATE DECARBOXYLASE ALPHA CHAIN"/>
    <property type="match status" value="1"/>
</dbReference>
<dbReference type="Proteomes" id="UP000028547">
    <property type="component" value="Unassembled WGS sequence"/>
</dbReference>
<dbReference type="Pfam" id="PF00364">
    <property type="entry name" value="Biotin_lipoyl"/>
    <property type="match status" value="1"/>
</dbReference>
<dbReference type="InterPro" id="IPR000089">
    <property type="entry name" value="Biotin_lipoyl"/>
</dbReference>
<accession>A0A084T136</accession>
<organism evidence="3 4">
    <name type="scientific">Archangium violaceum Cb vi76</name>
    <dbReference type="NCBI Taxonomy" id="1406225"/>
    <lineage>
        <taxon>Bacteria</taxon>
        <taxon>Pseudomonadati</taxon>
        <taxon>Myxococcota</taxon>
        <taxon>Myxococcia</taxon>
        <taxon>Myxococcales</taxon>
        <taxon>Cystobacterineae</taxon>
        <taxon>Archangiaceae</taxon>
        <taxon>Archangium</taxon>
    </lineage>
</organism>
<dbReference type="PROSITE" id="PS00188">
    <property type="entry name" value="BIOTIN"/>
    <property type="match status" value="1"/>
</dbReference>
<protein>
    <submittedName>
        <fullName evidence="3">Carboxylesterase</fullName>
    </submittedName>
</protein>
<dbReference type="RefSeq" id="WP_043389695.1">
    <property type="nucleotide sequence ID" value="NZ_JPMI01000014.1"/>
</dbReference>
<gene>
    <name evidence="3" type="ORF">Q664_03095</name>
</gene>
<dbReference type="CDD" id="cd06850">
    <property type="entry name" value="biotinyl_domain"/>
    <property type="match status" value="1"/>
</dbReference>
<dbReference type="EMBL" id="JPMI01000014">
    <property type="protein sequence ID" value="KFA94421.1"/>
    <property type="molecule type" value="Genomic_DNA"/>
</dbReference>
<dbReference type="SUPFAM" id="SSF51230">
    <property type="entry name" value="Single hybrid motif"/>
    <property type="match status" value="1"/>
</dbReference>
<evidence type="ECO:0000313" key="3">
    <source>
        <dbReference type="EMBL" id="KFA94421.1"/>
    </source>
</evidence>
<name>A0A084T136_9BACT</name>
<sequence>MRYFAKLQGQKEAVPVDIEPAGENRFKLTHNGKTFLVDALALDHGAVSMLVDGTSYSVEFDEQGDEVQVSVRGQVTRIDVADERRLRLRAATAGFSVEGKQVISAPMPGKVVKVLVKQGDEVKEGQGLVVIEAMKMENELKSPKAGKVVELPAKEGTAVEINAKLVVVE</sequence>
<evidence type="ECO:0000313" key="4">
    <source>
        <dbReference type="Proteomes" id="UP000028547"/>
    </source>
</evidence>
<feature type="domain" description="Lipoyl-binding" evidence="2">
    <location>
        <begin position="90"/>
        <end position="169"/>
    </location>
</feature>
<dbReference type="Gene3D" id="2.40.50.100">
    <property type="match status" value="1"/>
</dbReference>
<keyword evidence="1" id="KW-0092">Biotin</keyword>
<dbReference type="PANTHER" id="PTHR45266">
    <property type="entry name" value="OXALOACETATE DECARBOXYLASE ALPHA CHAIN"/>
    <property type="match status" value="1"/>
</dbReference>
<comment type="caution">
    <text evidence="3">The sequence shown here is derived from an EMBL/GenBank/DDBJ whole genome shotgun (WGS) entry which is preliminary data.</text>
</comment>
<dbReference type="FunFam" id="2.40.50.100:FF:000003">
    <property type="entry name" value="Acetyl-CoA carboxylase biotin carboxyl carrier protein"/>
    <property type="match status" value="1"/>
</dbReference>
<evidence type="ECO:0000256" key="1">
    <source>
        <dbReference type="ARBA" id="ARBA00023267"/>
    </source>
</evidence>
<evidence type="ECO:0000259" key="2">
    <source>
        <dbReference type="PROSITE" id="PS50968"/>
    </source>
</evidence>
<dbReference type="AlphaFoldDB" id="A0A084T136"/>
<dbReference type="PROSITE" id="PS50968">
    <property type="entry name" value="BIOTINYL_LIPOYL"/>
    <property type="match status" value="1"/>
</dbReference>
<dbReference type="InterPro" id="IPR011053">
    <property type="entry name" value="Single_hybrid_motif"/>
</dbReference>
<dbReference type="InterPro" id="IPR001882">
    <property type="entry name" value="Biotin_BS"/>
</dbReference>
<dbReference type="InterPro" id="IPR050709">
    <property type="entry name" value="Biotin_Carboxyl_Carrier/Decarb"/>
</dbReference>